<dbReference type="InterPro" id="IPR000835">
    <property type="entry name" value="HTH_MarR-typ"/>
</dbReference>
<dbReference type="InterPro" id="IPR016181">
    <property type="entry name" value="Acyl_CoA_acyltransferase"/>
</dbReference>
<proteinExistence type="predicted"/>
<dbReference type="GO" id="GO:0016747">
    <property type="term" value="F:acyltransferase activity, transferring groups other than amino-acyl groups"/>
    <property type="evidence" value="ECO:0007669"/>
    <property type="project" value="InterPro"/>
</dbReference>
<name>A0A6I1DZN8_9FLAO</name>
<dbReference type="PANTHER" id="PTHR33164">
    <property type="entry name" value="TRANSCRIPTIONAL REGULATOR, MARR FAMILY"/>
    <property type="match status" value="1"/>
</dbReference>
<dbReference type="RefSeq" id="WP_152130912.1">
    <property type="nucleotide sequence ID" value="NZ_WELG01000001.1"/>
</dbReference>
<dbReference type="InterPro" id="IPR000182">
    <property type="entry name" value="GNAT_dom"/>
</dbReference>
<dbReference type="OrthoDB" id="5419426at2"/>
<comment type="caution">
    <text evidence="3">The sequence shown here is derived from an EMBL/GenBank/DDBJ whole genome shotgun (WGS) entry which is preliminary data.</text>
</comment>
<dbReference type="Pfam" id="PF12802">
    <property type="entry name" value="MarR_2"/>
    <property type="match status" value="1"/>
</dbReference>
<evidence type="ECO:0000259" key="2">
    <source>
        <dbReference type="PROSITE" id="PS51186"/>
    </source>
</evidence>
<accession>A0A6I1DZN8</accession>
<dbReference type="PROSITE" id="PS50995">
    <property type="entry name" value="HTH_MARR_2"/>
    <property type="match status" value="1"/>
</dbReference>
<dbReference type="SUPFAM" id="SSF46785">
    <property type="entry name" value="Winged helix' DNA-binding domain"/>
    <property type="match status" value="1"/>
</dbReference>
<feature type="domain" description="HTH marR-type" evidence="1">
    <location>
        <begin position="12"/>
        <end position="146"/>
    </location>
</feature>
<keyword evidence="3" id="KW-0808">Transferase</keyword>
<dbReference type="InterPro" id="IPR036388">
    <property type="entry name" value="WH-like_DNA-bd_sf"/>
</dbReference>
<dbReference type="GO" id="GO:0003700">
    <property type="term" value="F:DNA-binding transcription factor activity"/>
    <property type="evidence" value="ECO:0007669"/>
    <property type="project" value="InterPro"/>
</dbReference>
<evidence type="ECO:0000313" key="4">
    <source>
        <dbReference type="Proteomes" id="UP000429785"/>
    </source>
</evidence>
<feature type="domain" description="N-acetyltransferase" evidence="2">
    <location>
        <begin position="162"/>
        <end position="331"/>
    </location>
</feature>
<dbReference type="AlphaFoldDB" id="A0A6I1DZN8"/>
<dbReference type="SUPFAM" id="SSF55729">
    <property type="entry name" value="Acyl-CoA N-acyltransferases (Nat)"/>
    <property type="match status" value="1"/>
</dbReference>
<evidence type="ECO:0000313" key="3">
    <source>
        <dbReference type="EMBL" id="KAB7531086.1"/>
    </source>
</evidence>
<reference evidence="3 4" key="1">
    <citation type="submission" date="2019-10" db="EMBL/GenBank/DDBJ databases">
        <title>Muricauda olearia CL-SS4 JCM15563 genome.</title>
        <authorList>
            <person name="Liu L."/>
        </authorList>
    </citation>
    <scope>NUCLEOTIDE SEQUENCE [LARGE SCALE GENOMIC DNA]</scope>
    <source>
        <strain evidence="3 4">CL-SS4</strain>
    </source>
</reference>
<dbReference type="SMART" id="SM00347">
    <property type="entry name" value="HTH_MARR"/>
    <property type="match status" value="1"/>
</dbReference>
<dbReference type="Proteomes" id="UP000429785">
    <property type="component" value="Unassembled WGS sequence"/>
</dbReference>
<evidence type="ECO:0000259" key="1">
    <source>
        <dbReference type="PROSITE" id="PS50995"/>
    </source>
</evidence>
<dbReference type="InterPro" id="IPR039422">
    <property type="entry name" value="MarR/SlyA-like"/>
</dbReference>
<organism evidence="3 4">
    <name type="scientific">Flagellimonas olearia</name>
    <dbReference type="NCBI Taxonomy" id="552546"/>
    <lineage>
        <taxon>Bacteria</taxon>
        <taxon>Pseudomonadati</taxon>
        <taxon>Bacteroidota</taxon>
        <taxon>Flavobacteriia</taxon>
        <taxon>Flavobacteriales</taxon>
        <taxon>Flavobacteriaceae</taxon>
        <taxon>Flagellimonas</taxon>
    </lineage>
</organism>
<dbReference type="InterPro" id="IPR011991">
    <property type="entry name" value="ArsR-like_HTH"/>
</dbReference>
<protein>
    <submittedName>
        <fullName evidence="3">GNAT family N-acetyltransferase</fullName>
    </submittedName>
</protein>
<dbReference type="GO" id="GO:0006950">
    <property type="term" value="P:response to stress"/>
    <property type="evidence" value="ECO:0007669"/>
    <property type="project" value="TreeGrafter"/>
</dbReference>
<dbReference type="CDD" id="cd00090">
    <property type="entry name" value="HTH_ARSR"/>
    <property type="match status" value="1"/>
</dbReference>
<dbReference type="CDD" id="cd04301">
    <property type="entry name" value="NAT_SF"/>
    <property type="match status" value="1"/>
</dbReference>
<dbReference type="Gene3D" id="3.40.630.30">
    <property type="match status" value="1"/>
</dbReference>
<dbReference type="InterPro" id="IPR036390">
    <property type="entry name" value="WH_DNA-bd_sf"/>
</dbReference>
<dbReference type="Pfam" id="PF00583">
    <property type="entry name" value="Acetyltransf_1"/>
    <property type="match status" value="1"/>
</dbReference>
<dbReference type="Gene3D" id="1.10.10.10">
    <property type="entry name" value="Winged helix-like DNA-binding domain superfamily/Winged helix DNA-binding domain"/>
    <property type="match status" value="1"/>
</dbReference>
<dbReference type="EMBL" id="WELG01000001">
    <property type="protein sequence ID" value="KAB7531086.1"/>
    <property type="molecule type" value="Genomic_DNA"/>
</dbReference>
<dbReference type="PROSITE" id="PS51186">
    <property type="entry name" value="GNAT"/>
    <property type="match status" value="1"/>
</dbReference>
<dbReference type="PANTHER" id="PTHR33164:SF43">
    <property type="entry name" value="HTH-TYPE TRANSCRIPTIONAL REPRESSOR YETL"/>
    <property type="match status" value="1"/>
</dbReference>
<gene>
    <name evidence="3" type="ORF">F8C76_06220</name>
</gene>
<sequence>MMTNDFLQEIAHLGFTARIKRLNEKIVSSTLDHYSRLGLPIEPNWHVVFLLLKENGRLTVTEMASALGFSHPAIIKIVKKMKTKGYLESQKDSNDGRKTFIYLSQKGERALSSLEVEWHRIQQVLKEFVNPDFLEGLRQLEQEFDSKGFQERYQQRFGHKGFYIRTAKSMEFEAIGRLMVDVYSGLEGFPKADNQPEYYETLANIGDFTQKSGVELLVAVSSDEKVLGAVLYFEHMEHYGAGGIAKQEKNASGFRLLAVDLATRGMGIGKALSEACIERAKTRGHLNVIIHSTSFMKVAWKMYEKLGFVPYPELDFKQGKLQVYGFRLPLG</sequence>